<dbReference type="PANTHER" id="PTHR34986">
    <property type="entry name" value="EVOLVED BETA-GALACTOSIDASE SUBUNIT BETA"/>
    <property type="match status" value="1"/>
</dbReference>
<evidence type="ECO:0000313" key="1">
    <source>
        <dbReference type="EMBL" id="KAB1436067.1"/>
    </source>
</evidence>
<dbReference type="EMBL" id="WAGX01000007">
    <property type="protein sequence ID" value="KAB1436067.1"/>
    <property type="molecule type" value="Genomic_DNA"/>
</dbReference>
<gene>
    <name evidence="1" type="ORF">F7O84_17010</name>
</gene>
<dbReference type="Pfam" id="PF04074">
    <property type="entry name" value="DUF386"/>
    <property type="match status" value="1"/>
</dbReference>
<dbReference type="NCBIfam" id="TIGR00022">
    <property type="entry name" value="YhcH/YjgK/YiaL family protein"/>
    <property type="match status" value="1"/>
</dbReference>
<dbReference type="InterPro" id="IPR004375">
    <property type="entry name" value="NanQ/TabA/YiaL"/>
</dbReference>
<dbReference type="InterPro" id="IPR037012">
    <property type="entry name" value="NanQ/TabA/YiaL_sf"/>
</dbReference>
<dbReference type="GO" id="GO:0005829">
    <property type="term" value="C:cytosol"/>
    <property type="evidence" value="ECO:0007669"/>
    <property type="project" value="TreeGrafter"/>
</dbReference>
<protein>
    <submittedName>
        <fullName evidence="1">DUF386 domain-containing protein</fullName>
    </submittedName>
</protein>
<dbReference type="SUPFAM" id="SSF51197">
    <property type="entry name" value="Clavaminate synthase-like"/>
    <property type="match status" value="1"/>
</dbReference>
<accession>A0A7V7QIK7</accession>
<dbReference type="Proteomes" id="UP000461768">
    <property type="component" value="Unassembled WGS sequence"/>
</dbReference>
<dbReference type="Gene3D" id="2.60.120.370">
    <property type="entry name" value="YhcH/YjgK/YiaL"/>
    <property type="match status" value="1"/>
</dbReference>
<dbReference type="RefSeq" id="WP_151147999.1">
    <property type="nucleotide sequence ID" value="NZ_WAGX01000007.1"/>
</dbReference>
<reference evidence="1 2" key="1">
    <citation type="submission" date="2019-09" db="EMBL/GenBank/DDBJ databases">
        <authorList>
            <person name="Valk L.C."/>
        </authorList>
    </citation>
    <scope>NUCLEOTIDE SEQUENCE [LARGE SCALE GENOMIC DNA]</scope>
    <source>
        <strain evidence="1">GalUA</strain>
    </source>
</reference>
<dbReference type="OrthoDB" id="9792756at2"/>
<evidence type="ECO:0000313" key="2">
    <source>
        <dbReference type="Proteomes" id="UP000461768"/>
    </source>
</evidence>
<proteinExistence type="predicted"/>
<dbReference type="PANTHER" id="PTHR34986:SF1">
    <property type="entry name" value="PROTEIN YIAL"/>
    <property type="match status" value="1"/>
</dbReference>
<keyword evidence="2" id="KW-1185">Reference proteome</keyword>
<reference evidence="1 2" key="2">
    <citation type="submission" date="2020-02" db="EMBL/GenBank/DDBJ databases">
        <title>Candidatus Galacturonibacter soehngenii shows hetero-acetogenic catabolism of galacturonic acid but lacks a canonical carbon monoxide dehydrogenase/acetyl-CoA synthase complex.</title>
        <authorList>
            <person name="Diender M."/>
            <person name="Stouten G.R."/>
            <person name="Petersen J.F."/>
            <person name="Nielsen P.H."/>
            <person name="Dueholm M.S."/>
            <person name="Pronk J.T."/>
            <person name="Van Loosdrecht M.C.M."/>
        </authorList>
    </citation>
    <scope>NUCLEOTIDE SEQUENCE [LARGE SCALE GENOMIC DNA]</scope>
    <source>
        <strain evidence="1">GalUA</strain>
    </source>
</reference>
<name>A0A7V7QIK7_9FIRM</name>
<organism evidence="1 2">
    <name type="scientific">Candidatus Galacturonatibacter soehngenii</name>
    <dbReference type="NCBI Taxonomy" id="2307010"/>
    <lineage>
        <taxon>Bacteria</taxon>
        <taxon>Bacillati</taxon>
        <taxon>Bacillota</taxon>
        <taxon>Clostridia</taxon>
        <taxon>Lachnospirales</taxon>
        <taxon>Lachnospiraceae</taxon>
        <taxon>Candidatus Galacturonatibacter</taxon>
    </lineage>
</organism>
<sequence>MIFDQIKHAPRYYQTNHNIKTALEFIEKNAKGDTLADGKYELVPGEVTAFVITKETVKQSQAKMEIHKKYMDIHYVINGCEVCGIAPIMDNPEGVIPYDEQSDNGFFECENSFQVKVGEGEFYAVWPMEPHRPLCNVFEESIVVRKIICKVKVD</sequence>
<dbReference type="AlphaFoldDB" id="A0A7V7QIK7"/>
<comment type="caution">
    <text evidence="1">The sequence shown here is derived from an EMBL/GenBank/DDBJ whole genome shotgun (WGS) entry which is preliminary data.</text>
</comment>